<evidence type="ECO:0008006" key="3">
    <source>
        <dbReference type="Google" id="ProtNLM"/>
    </source>
</evidence>
<dbReference type="InterPro" id="IPR013783">
    <property type="entry name" value="Ig-like_fold"/>
</dbReference>
<organism evidence="1 2">
    <name type="scientific">Hydrobacter penzbergensis</name>
    <dbReference type="NCBI Taxonomy" id="1235997"/>
    <lineage>
        <taxon>Bacteria</taxon>
        <taxon>Pseudomonadati</taxon>
        <taxon>Bacteroidota</taxon>
        <taxon>Chitinophagia</taxon>
        <taxon>Chitinophagales</taxon>
        <taxon>Chitinophagaceae</taxon>
        <taxon>Hydrobacter</taxon>
    </lineage>
</organism>
<reference evidence="1 2" key="1">
    <citation type="submission" date="2016-10" db="EMBL/GenBank/DDBJ databases">
        <authorList>
            <person name="Varghese N."/>
            <person name="Submissions S."/>
        </authorList>
    </citation>
    <scope>NUCLEOTIDE SEQUENCE [LARGE SCALE GENOMIC DNA]</scope>
    <source>
        <strain evidence="1 2">DSM 25353</strain>
    </source>
</reference>
<dbReference type="PANTHER" id="PTHR37833">
    <property type="entry name" value="LIPOPROTEIN-RELATED"/>
    <property type="match status" value="1"/>
</dbReference>
<accession>A0A8X8LCG2</accession>
<dbReference type="AlphaFoldDB" id="A0A8X8LCG2"/>
<protein>
    <recommendedName>
        <fullName evidence="3">DUF1573 domain-containing protein</fullName>
    </recommendedName>
</protein>
<dbReference type="Gene3D" id="2.60.40.10">
    <property type="entry name" value="Immunoglobulins"/>
    <property type="match status" value="1"/>
</dbReference>
<proteinExistence type="predicted"/>
<dbReference type="EMBL" id="FNNO01000001">
    <property type="protein sequence ID" value="SDW22423.1"/>
    <property type="molecule type" value="Genomic_DNA"/>
</dbReference>
<gene>
    <name evidence="1" type="ORF">SAMN05444410_101555</name>
</gene>
<dbReference type="Pfam" id="PF07610">
    <property type="entry name" value="DUF1573"/>
    <property type="match status" value="1"/>
</dbReference>
<evidence type="ECO:0000313" key="2">
    <source>
        <dbReference type="Proteomes" id="UP000198711"/>
    </source>
</evidence>
<sequence>MGLKWLQFTASEYFTTPNLVCFFYTHETYSSMLNYINPFKWTIFVFLLIGCGLNKPRPYGATMQEKEQILKDSLHFTNIVWQDSIYNFGTISQEEDVNAQYRFRNTGRYPLFLVKVTASCGCTIPEYEEKPIEPGGESFIKVKLKTKQQYEEVHKYITVETNTTGTRLHTLVLEGRVKGCCK</sequence>
<dbReference type="Proteomes" id="UP000198711">
    <property type="component" value="Unassembled WGS sequence"/>
</dbReference>
<comment type="caution">
    <text evidence="1">The sequence shown here is derived from an EMBL/GenBank/DDBJ whole genome shotgun (WGS) entry which is preliminary data.</text>
</comment>
<keyword evidence="2" id="KW-1185">Reference proteome</keyword>
<evidence type="ECO:0000313" key="1">
    <source>
        <dbReference type="EMBL" id="SDW22423.1"/>
    </source>
</evidence>
<dbReference type="InterPro" id="IPR011467">
    <property type="entry name" value="DUF1573"/>
</dbReference>
<dbReference type="PANTHER" id="PTHR37833:SF1">
    <property type="entry name" value="SIGNAL PEPTIDE PROTEIN"/>
    <property type="match status" value="1"/>
</dbReference>
<name>A0A8X8LCG2_9BACT</name>